<sequence length="107" mass="11983">MKKKNAGNNGKSSSALNTSSGRLCVILLLIAPFSDISLANCHYLLAPANLRSLFSVHHFPFSIQRSHFHTAHPLRLPLPLPVALPFQLLRKFERDSSHIISLHMKTF</sequence>
<dbReference type="AlphaFoldDB" id="Q6IJY3"/>
<gene>
    <name evidence="1" type="ORF">HDC13980</name>
</gene>
<organism evidence="1">
    <name type="scientific">Drosophila melanogaster</name>
    <name type="common">Fruit fly</name>
    <dbReference type="NCBI Taxonomy" id="7227"/>
    <lineage>
        <taxon>Eukaryota</taxon>
        <taxon>Metazoa</taxon>
        <taxon>Ecdysozoa</taxon>
        <taxon>Arthropoda</taxon>
        <taxon>Hexapoda</taxon>
        <taxon>Insecta</taxon>
        <taxon>Pterygota</taxon>
        <taxon>Neoptera</taxon>
        <taxon>Endopterygota</taxon>
        <taxon>Diptera</taxon>
        <taxon>Brachycera</taxon>
        <taxon>Muscomorpha</taxon>
        <taxon>Ephydroidea</taxon>
        <taxon>Drosophilidae</taxon>
        <taxon>Drosophila</taxon>
        <taxon>Sophophora</taxon>
    </lineage>
</organism>
<accession>Q6IJY3</accession>
<dbReference type="EMBL" id="BK002583">
    <property type="protein sequence ID" value="DAA04089.1"/>
    <property type="molecule type" value="Genomic_DNA"/>
</dbReference>
<protein>
    <submittedName>
        <fullName evidence="1">HDC13980</fullName>
    </submittedName>
</protein>
<reference evidence="1" key="1">
    <citation type="journal article" date="2003" name="Genome Biol.">
        <title>An integrated gene annotation and transcriptional profiling approach towards the full gene content of the Drosophila genome.</title>
        <authorList>
            <person name="Hild M."/>
            <person name="Beckmann B."/>
            <person name="Haas S.A."/>
            <person name="Koch B."/>
            <person name="Solovyev V."/>
            <person name="Busold C."/>
            <person name="Fellenberg K."/>
            <person name="Boutros M."/>
            <person name="Vingron M."/>
            <person name="Sauer F."/>
            <person name="Hoheisel J.D."/>
            <person name="Paro R."/>
        </authorList>
    </citation>
    <scope>NUCLEOTIDE SEQUENCE</scope>
</reference>
<proteinExistence type="predicted"/>
<evidence type="ECO:0000313" key="1">
    <source>
        <dbReference type="EMBL" id="DAA04089.1"/>
    </source>
</evidence>
<name>Q6IJY3_DROME</name>